<dbReference type="GO" id="GO:0070938">
    <property type="term" value="C:contractile ring"/>
    <property type="evidence" value="ECO:0007669"/>
    <property type="project" value="Ensembl"/>
</dbReference>
<dbReference type="GO" id="GO:0005886">
    <property type="term" value="C:plasma membrane"/>
    <property type="evidence" value="ECO:0007669"/>
    <property type="project" value="Ensembl"/>
</dbReference>
<dbReference type="GO" id="GO:0008017">
    <property type="term" value="F:microtubule binding"/>
    <property type="evidence" value="ECO:0007669"/>
    <property type="project" value="InterPro"/>
</dbReference>
<dbReference type="Proteomes" id="UP000694559">
    <property type="component" value="Unplaced"/>
</dbReference>
<dbReference type="GO" id="GO:0005654">
    <property type="term" value="C:nucleoplasm"/>
    <property type="evidence" value="ECO:0007669"/>
    <property type="project" value="Ensembl"/>
</dbReference>
<dbReference type="GO" id="GO:0008284">
    <property type="term" value="P:positive regulation of cell population proliferation"/>
    <property type="evidence" value="ECO:0007669"/>
    <property type="project" value="Ensembl"/>
</dbReference>
<feature type="region of interest" description="Disordered" evidence="2">
    <location>
        <begin position="445"/>
        <end position="475"/>
    </location>
</feature>
<reference evidence="3" key="2">
    <citation type="submission" date="2025-09" db="UniProtKB">
        <authorList>
            <consortium name="Ensembl"/>
        </authorList>
    </citation>
    <scope>IDENTIFICATION</scope>
</reference>
<dbReference type="GO" id="GO:0051256">
    <property type="term" value="P:mitotic spindle midzone assembly"/>
    <property type="evidence" value="ECO:0007669"/>
    <property type="project" value="TreeGrafter"/>
</dbReference>
<keyword evidence="4" id="KW-1185">Reference proteome</keyword>
<dbReference type="GO" id="GO:0045171">
    <property type="term" value="C:intercellular bridge"/>
    <property type="evidence" value="ECO:0007669"/>
    <property type="project" value="Ensembl"/>
</dbReference>
<feature type="compositionally biased region" description="Basic and acidic residues" evidence="2">
    <location>
        <begin position="445"/>
        <end position="460"/>
    </location>
</feature>
<keyword evidence="1" id="KW-0175">Coiled coil</keyword>
<dbReference type="GO" id="GO:0030496">
    <property type="term" value="C:midbody"/>
    <property type="evidence" value="ECO:0007669"/>
    <property type="project" value="Ensembl"/>
</dbReference>
<dbReference type="GO" id="GO:0019894">
    <property type="term" value="F:kinesin binding"/>
    <property type="evidence" value="ECO:0007669"/>
    <property type="project" value="Ensembl"/>
</dbReference>
<name>A0A8C6YE49_NAJNA</name>
<organism evidence="3 4">
    <name type="scientific">Naja naja</name>
    <name type="common">Indian cobra</name>
    <dbReference type="NCBI Taxonomy" id="35670"/>
    <lineage>
        <taxon>Eukaryota</taxon>
        <taxon>Metazoa</taxon>
        <taxon>Chordata</taxon>
        <taxon>Craniata</taxon>
        <taxon>Vertebrata</taxon>
        <taxon>Euteleostomi</taxon>
        <taxon>Lepidosauria</taxon>
        <taxon>Squamata</taxon>
        <taxon>Bifurcata</taxon>
        <taxon>Unidentata</taxon>
        <taxon>Episquamata</taxon>
        <taxon>Toxicofera</taxon>
        <taxon>Serpentes</taxon>
        <taxon>Colubroidea</taxon>
        <taxon>Elapidae</taxon>
        <taxon>Elapinae</taxon>
        <taxon>Naja</taxon>
    </lineage>
</organism>
<dbReference type="PANTHER" id="PTHR19321">
    <property type="entry name" value="PROTEIN REGULATOR OF CYTOKINESIS 1 PRC1-RELATED"/>
    <property type="match status" value="1"/>
</dbReference>
<evidence type="ECO:0000256" key="2">
    <source>
        <dbReference type="SAM" id="MobiDB-lite"/>
    </source>
</evidence>
<dbReference type="GO" id="GO:0032465">
    <property type="term" value="P:regulation of cytokinesis"/>
    <property type="evidence" value="ECO:0007669"/>
    <property type="project" value="Ensembl"/>
</dbReference>
<feature type="coiled-coil region" evidence="1">
    <location>
        <begin position="216"/>
        <end position="243"/>
    </location>
</feature>
<dbReference type="Ensembl" id="ENSNNAT00000028782.1">
    <property type="protein sequence ID" value="ENSNNAP00000027469.1"/>
    <property type="gene ID" value="ENSNNAG00000017780.1"/>
</dbReference>
<dbReference type="AlphaFoldDB" id="A0A8C6YE49"/>
<dbReference type="PANTHER" id="PTHR19321:SF1">
    <property type="entry name" value="PROTEIN REGULATOR OF CYTOKINESIS 1"/>
    <property type="match status" value="1"/>
</dbReference>
<sequence length="653" mass="75204">MRRSEVLADESVACLTQALSHLRGIWEEIGIPEEQRLQRTEVVNRHVKDLLERMVVEEENLRERLLKSIALCRRELAALCQELQVAPFQEEEEATILQLEKDLRTRVQVMLKQKHERRQELRTLQERDQELAGLLGRAPYSIGNSEDVPSLADLDHFRRHLAALAAEKEHRQAEFVHLKQQVVLCMEELEQEPSTAFEREAMCQDTGAFCLSLNNLAALKDLLQQLEDRRAQKEAICEELRCRILMLWDWLQVPPEERNAFAPYMEGSRASILDALHLEVDRLEELKCQNLQKVVEAIRAELATYWDKCFFGEEQRCSFGPYYEDTFTEELLQQHDSELVRLKHYYETHQELFEAIHKWKRSWCLFQELEKKATDPSRFTNRGGNLLKEEKLRAKLQKTLPKLEEELRVRVELWEQEHAQDFLVSGQRFMEHVAEQWRLHHLEKEKERQERQLKKSRQTEEEMLYGSTPTKRRALGITTPGKARKPVRTPLRVVAKTPSKGQTERNKENVSQLNGTALSGGCTPTALAQRNGSIYSVASTYSAFAVIPFCLFFPSAPSVPLALEPEAACESPGGRASHQGSWAVSHCQGEARGLGGSHLPLLPLPVNECGRRGRCMQKERAPWLEASLGRAAQFCLTLPSLPCRCFHSRQKPL</sequence>
<dbReference type="GO" id="GO:0019901">
    <property type="term" value="F:protein kinase binding"/>
    <property type="evidence" value="ECO:0007669"/>
    <property type="project" value="Ensembl"/>
</dbReference>
<dbReference type="GeneTree" id="ENSGT00390000009453"/>
<evidence type="ECO:0000313" key="3">
    <source>
        <dbReference type="Ensembl" id="ENSNNAP00000027469.1"/>
    </source>
</evidence>
<dbReference type="InterPro" id="IPR007145">
    <property type="entry name" value="MAP65_Ase1_PRC1"/>
</dbReference>
<dbReference type="OMA" id="QLHGIYD"/>
<proteinExistence type="predicted"/>
<dbReference type="OrthoDB" id="642895at2759"/>
<dbReference type="Gene3D" id="1.20.58.1520">
    <property type="match status" value="1"/>
</dbReference>
<dbReference type="GO" id="GO:1990023">
    <property type="term" value="C:mitotic spindle midzone"/>
    <property type="evidence" value="ECO:0007669"/>
    <property type="project" value="TreeGrafter"/>
</dbReference>
<reference evidence="3" key="1">
    <citation type="submission" date="2025-08" db="UniProtKB">
        <authorList>
            <consortium name="Ensembl"/>
        </authorList>
    </citation>
    <scope>IDENTIFICATION</scope>
</reference>
<accession>A0A8C6YE49</accession>
<dbReference type="Pfam" id="PF03999">
    <property type="entry name" value="MAP65_ASE1"/>
    <property type="match status" value="1"/>
</dbReference>
<evidence type="ECO:0000313" key="4">
    <source>
        <dbReference type="Proteomes" id="UP000694559"/>
    </source>
</evidence>
<gene>
    <name evidence="3" type="primary">PRC1</name>
</gene>
<dbReference type="GO" id="GO:0005737">
    <property type="term" value="C:cytoplasm"/>
    <property type="evidence" value="ECO:0007669"/>
    <property type="project" value="TreeGrafter"/>
</dbReference>
<evidence type="ECO:0000256" key="1">
    <source>
        <dbReference type="SAM" id="Coils"/>
    </source>
</evidence>
<protein>
    <submittedName>
        <fullName evidence="3">Protein regulator of cytokinesis 1</fullName>
    </submittedName>
</protein>